<sequence length="154" mass="17772">MAKEMDMSITSDGQFDHLKRICNEAGIKLTHQRLEIFKEMVAAKDHPSAEAIHRRLQKKLPTIALDTVYRTLTTFDELGILRKLRLTGERTLFDANLDRHHHFFCTRCKKIEDVYWPEFDNSSLPEGIGSIGKIRARHLELHGLCKKCLAEGNE</sequence>
<keyword evidence="1" id="KW-0862">Zinc</keyword>
<proteinExistence type="predicted"/>
<accession>A0A8D5FHV0</accession>
<dbReference type="AlphaFoldDB" id="A0A8D5FHV0"/>
<evidence type="ECO:0000256" key="1">
    <source>
        <dbReference type="PIRSR" id="PIRSR602481-1"/>
    </source>
</evidence>
<dbReference type="Proteomes" id="UP000826725">
    <property type="component" value="Chromosome"/>
</dbReference>
<feature type="binding site" evidence="1">
    <location>
        <position position="145"/>
    </location>
    <ligand>
        <name>Zn(2+)</name>
        <dbReference type="ChEBI" id="CHEBI:29105"/>
    </ligand>
</feature>
<dbReference type="GO" id="GO:0008270">
    <property type="term" value="F:zinc ion binding"/>
    <property type="evidence" value="ECO:0007669"/>
    <property type="project" value="TreeGrafter"/>
</dbReference>
<dbReference type="InterPro" id="IPR002481">
    <property type="entry name" value="FUR"/>
</dbReference>
<dbReference type="KEGG" id="dbk:DGMP_25800"/>
<dbReference type="CDD" id="cd07153">
    <property type="entry name" value="Fur_like"/>
    <property type="match status" value="1"/>
</dbReference>
<dbReference type="GO" id="GO:0045892">
    <property type="term" value="P:negative regulation of DNA-templated transcription"/>
    <property type="evidence" value="ECO:0007669"/>
    <property type="project" value="TreeGrafter"/>
</dbReference>
<organism evidence="2 3">
    <name type="scientific">Desulfomarina profundi</name>
    <dbReference type="NCBI Taxonomy" id="2772557"/>
    <lineage>
        <taxon>Bacteria</taxon>
        <taxon>Pseudomonadati</taxon>
        <taxon>Thermodesulfobacteriota</taxon>
        <taxon>Desulfobulbia</taxon>
        <taxon>Desulfobulbales</taxon>
        <taxon>Desulfobulbaceae</taxon>
        <taxon>Desulfomarina</taxon>
    </lineage>
</organism>
<dbReference type="EMBL" id="AP024086">
    <property type="protein sequence ID" value="BCL61887.1"/>
    <property type="molecule type" value="Genomic_DNA"/>
</dbReference>
<feature type="binding site" evidence="1">
    <location>
        <position position="108"/>
    </location>
    <ligand>
        <name>Zn(2+)</name>
        <dbReference type="ChEBI" id="CHEBI:29105"/>
    </ligand>
</feature>
<dbReference type="GO" id="GO:1900376">
    <property type="term" value="P:regulation of secondary metabolite biosynthetic process"/>
    <property type="evidence" value="ECO:0007669"/>
    <property type="project" value="TreeGrafter"/>
</dbReference>
<dbReference type="Pfam" id="PF01475">
    <property type="entry name" value="FUR"/>
    <property type="match status" value="1"/>
</dbReference>
<dbReference type="GO" id="GO:0000976">
    <property type="term" value="F:transcription cis-regulatory region binding"/>
    <property type="evidence" value="ECO:0007669"/>
    <property type="project" value="TreeGrafter"/>
</dbReference>
<comment type="cofactor">
    <cofactor evidence="1">
        <name>Zn(2+)</name>
        <dbReference type="ChEBI" id="CHEBI:29105"/>
    </cofactor>
    <text evidence="1">Binds 1 zinc ion per subunit.</text>
</comment>
<evidence type="ECO:0000313" key="2">
    <source>
        <dbReference type="EMBL" id="BCL61887.1"/>
    </source>
</evidence>
<evidence type="ECO:0000313" key="3">
    <source>
        <dbReference type="Proteomes" id="UP000826725"/>
    </source>
</evidence>
<dbReference type="GO" id="GO:0003700">
    <property type="term" value="F:DNA-binding transcription factor activity"/>
    <property type="evidence" value="ECO:0007669"/>
    <property type="project" value="InterPro"/>
</dbReference>
<reference evidence="2" key="1">
    <citation type="submission" date="2020-09" db="EMBL/GenBank/DDBJ databases">
        <title>Desulfogranum mesoprofundum gen. nov., sp. nov., a novel mesophilic, sulfate-reducing chemolithoautotroph isolated from a deep-sea hydrothermal vent chimney in the Suiyo Seamount.</title>
        <authorList>
            <person name="Hashimoto Y."/>
            <person name="Nakagawa S."/>
        </authorList>
    </citation>
    <scope>NUCLEOTIDE SEQUENCE</scope>
    <source>
        <strain evidence="2">KT2</strain>
    </source>
</reference>
<gene>
    <name evidence="2" type="ORF">DGMP_25800</name>
</gene>
<keyword evidence="3" id="KW-1185">Reference proteome</keyword>
<feature type="binding site" evidence="1">
    <location>
        <position position="105"/>
    </location>
    <ligand>
        <name>Zn(2+)</name>
        <dbReference type="ChEBI" id="CHEBI:29105"/>
    </ligand>
</feature>
<protein>
    <submittedName>
        <fullName evidence="2">Transcriptional repressor</fullName>
    </submittedName>
</protein>
<keyword evidence="1" id="KW-0479">Metal-binding</keyword>
<dbReference type="PANTHER" id="PTHR33202">
    <property type="entry name" value="ZINC UPTAKE REGULATION PROTEIN"/>
    <property type="match status" value="1"/>
</dbReference>
<dbReference type="PANTHER" id="PTHR33202:SF8">
    <property type="entry name" value="PEROXIDE-RESPONSIVE REPRESSOR PERR"/>
    <property type="match status" value="1"/>
</dbReference>
<name>A0A8D5FHV0_9BACT</name>
<feature type="binding site" evidence="1">
    <location>
        <position position="148"/>
    </location>
    <ligand>
        <name>Zn(2+)</name>
        <dbReference type="ChEBI" id="CHEBI:29105"/>
    </ligand>
</feature>
<dbReference type="RefSeq" id="WP_228854301.1">
    <property type="nucleotide sequence ID" value="NZ_AP024086.1"/>
</dbReference>